<feature type="non-terminal residue" evidence="1">
    <location>
        <position position="113"/>
    </location>
</feature>
<evidence type="ECO:0000313" key="2">
    <source>
        <dbReference type="Proteomes" id="UP000259328"/>
    </source>
</evidence>
<reference evidence="2" key="1">
    <citation type="submission" date="2018-06" db="EMBL/GenBank/DDBJ databases">
        <authorList>
            <consortium name="Pathogen Informatics"/>
        </authorList>
    </citation>
    <scope>NUCLEOTIDE SEQUENCE [LARGE SCALE GENOMIC DNA]</scope>
    <source>
        <strain evidence="2">NCTC10124</strain>
    </source>
</reference>
<protein>
    <submittedName>
        <fullName evidence="1">Uncharacterized protein</fullName>
    </submittedName>
</protein>
<sequence>MSSDFLRFVGAHEYGHHITLTGAQDLGDKQYDPVLASAQSPRGATNIQNFISKENLDLYLRARTHLEAKTTNLYAQGEKEINSLPESNTGNFVNYGFQKKDGSYAYETQSDVW</sequence>
<evidence type="ECO:0000313" key="1">
    <source>
        <dbReference type="EMBL" id="SYV92674.1"/>
    </source>
</evidence>
<gene>
    <name evidence="1" type="ORF">NCTC10124_00401</name>
</gene>
<proteinExistence type="predicted"/>
<dbReference type="EMBL" id="LS991953">
    <property type="protein sequence ID" value="SYV92674.1"/>
    <property type="molecule type" value="Genomic_DNA"/>
</dbReference>
<dbReference type="AlphaFoldDB" id="A0A3B0PGY4"/>
<accession>A0A3B0PGY4</accession>
<name>A0A3B0PGY4_MYCSY</name>
<dbReference type="Proteomes" id="UP000259328">
    <property type="component" value="Chromosome"/>
</dbReference>
<organism evidence="1 2">
    <name type="scientific">Mycoplasmopsis synoviae</name>
    <name type="common">Mycoplasma synoviae</name>
    <dbReference type="NCBI Taxonomy" id="2109"/>
    <lineage>
        <taxon>Bacteria</taxon>
        <taxon>Bacillati</taxon>
        <taxon>Mycoplasmatota</taxon>
        <taxon>Mycoplasmoidales</taxon>
        <taxon>Metamycoplasmataceae</taxon>
        <taxon>Mycoplasmopsis</taxon>
    </lineage>
</organism>